<keyword evidence="2" id="KW-1185">Reference proteome</keyword>
<proteinExistence type="predicted"/>
<comment type="caution">
    <text evidence="1">The sequence shown here is derived from an EMBL/GenBank/DDBJ whole genome shotgun (WGS) entry which is preliminary data.</text>
</comment>
<organism evidence="1 2">
    <name type="scientific">Thalassiosira oceanica</name>
    <name type="common">Marine diatom</name>
    <dbReference type="NCBI Taxonomy" id="159749"/>
    <lineage>
        <taxon>Eukaryota</taxon>
        <taxon>Sar</taxon>
        <taxon>Stramenopiles</taxon>
        <taxon>Ochrophyta</taxon>
        <taxon>Bacillariophyta</taxon>
        <taxon>Coscinodiscophyceae</taxon>
        <taxon>Thalassiosirophycidae</taxon>
        <taxon>Thalassiosirales</taxon>
        <taxon>Thalassiosiraceae</taxon>
        <taxon>Thalassiosira</taxon>
    </lineage>
</organism>
<feature type="non-terminal residue" evidence="1">
    <location>
        <position position="100"/>
    </location>
</feature>
<dbReference type="Proteomes" id="UP000266841">
    <property type="component" value="Unassembled WGS sequence"/>
</dbReference>
<accession>K0S2K5</accession>
<evidence type="ECO:0000313" key="1">
    <source>
        <dbReference type="EMBL" id="EJK53127.1"/>
    </source>
</evidence>
<name>K0S2K5_THAOC</name>
<dbReference type="AlphaFoldDB" id="K0S2K5"/>
<dbReference type="EMBL" id="AGNL01038442">
    <property type="protein sequence ID" value="EJK53127.1"/>
    <property type="molecule type" value="Genomic_DNA"/>
</dbReference>
<gene>
    <name evidence="1" type="ORF">THAOC_27494</name>
</gene>
<reference evidence="1 2" key="1">
    <citation type="journal article" date="2012" name="Genome Biol.">
        <title>Genome and low-iron response of an oceanic diatom adapted to chronic iron limitation.</title>
        <authorList>
            <person name="Lommer M."/>
            <person name="Specht M."/>
            <person name="Roy A.S."/>
            <person name="Kraemer L."/>
            <person name="Andreson R."/>
            <person name="Gutowska M.A."/>
            <person name="Wolf J."/>
            <person name="Bergner S.V."/>
            <person name="Schilhabel M.B."/>
            <person name="Klostermeier U.C."/>
            <person name="Beiko R.G."/>
            <person name="Rosenstiel P."/>
            <person name="Hippler M."/>
            <person name="Laroche J."/>
        </authorList>
    </citation>
    <scope>NUCLEOTIDE SEQUENCE [LARGE SCALE GENOMIC DNA]</scope>
    <source>
        <strain evidence="1 2">CCMP1005</strain>
    </source>
</reference>
<sequence>MTADESCDHPVLVTATPVGTGIDDRHTIDSDLSGLTSAFAPLRLTAERAPSTVLDASEFQSQGYSTGLARALAENAARFAFRFWVIDNSGSMRIGDGHRL</sequence>
<evidence type="ECO:0000313" key="2">
    <source>
        <dbReference type="Proteomes" id="UP000266841"/>
    </source>
</evidence>
<protein>
    <submittedName>
        <fullName evidence="1">Uncharacterized protein</fullName>
    </submittedName>
</protein>